<gene>
    <name evidence="2" type="ORF">RRSL_04337</name>
</gene>
<evidence type="ECO:0000256" key="1">
    <source>
        <dbReference type="SAM" id="MobiDB-lite"/>
    </source>
</evidence>
<dbReference type="EMBL" id="AAKL01000003">
    <property type="protein sequence ID" value="EAP74490.1"/>
    <property type="molecule type" value="Genomic_DNA"/>
</dbReference>
<feature type="compositionally biased region" description="Basic residues" evidence="1">
    <location>
        <begin position="8"/>
        <end position="18"/>
    </location>
</feature>
<organism evidence="2 3">
    <name type="scientific">Ralstonia solanacearum (strain UW551)</name>
    <dbReference type="NCBI Taxonomy" id="342110"/>
    <lineage>
        <taxon>Bacteria</taxon>
        <taxon>Pseudomonadati</taxon>
        <taxon>Pseudomonadota</taxon>
        <taxon>Betaproteobacteria</taxon>
        <taxon>Burkholderiales</taxon>
        <taxon>Burkholderiaceae</taxon>
        <taxon>Ralstonia</taxon>
        <taxon>Ralstonia solanacearum species complex</taxon>
    </lineage>
</organism>
<proteinExistence type="predicted"/>
<dbReference type="AlphaFoldDB" id="A0AB33VI62"/>
<dbReference type="Proteomes" id="UP000005933">
    <property type="component" value="Unassembled WGS sequence"/>
</dbReference>
<name>A0AB33VI62_RALSU</name>
<evidence type="ECO:0000313" key="3">
    <source>
        <dbReference type="Proteomes" id="UP000005933"/>
    </source>
</evidence>
<accession>A0AB33VI62</accession>
<comment type="caution">
    <text evidence="2">The sequence shown here is derived from an EMBL/GenBank/DDBJ whole genome shotgun (WGS) entry which is preliminary data.</text>
</comment>
<protein>
    <submittedName>
        <fullName evidence="2">Uncharacterized protein</fullName>
    </submittedName>
</protein>
<sequence length="124" mass="13387">MAVETTRHRPRHANRARSVRPAPPAGATVSPPRSPCVDHRHRPLSRPLAQRPRAYRRAPRRDAGRGAAGGRGGVLAVPLPPAVLAAVRYWRGALRAVAAAQARGAPARLSGRCAHHRYRAGMRV</sequence>
<evidence type="ECO:0000313" key="2">
    <source>
        <dbReference type="EMBL" id="EAP74490.1"/>
    </source>
</evidence>
<reference evidence="2 3" key="1">
    <citation type="journal article" date="2006" name="Mol. Plant Microbe Interact.">
        <title>Identification of open reading frames unique to a select agent: Ralstonia solanacearum race 3 biovar 2.</title>
        <authorList>
            <person name="Gabriel D.W."/>
            <person name="Allen C."/>
            <person name="Schell M."/>
            <person name="Denny T.P."/>
            <person name="Greenberg J.T."/>
            <person name="Duan Y.P."/>
            <person name="Flores-Cruz Z."/>
            <person name="Huang Q."/>
            <person name="Clifford J.M."/>
            <person name="Presting G."/>
            <person name="Gonzalez E.T."/>
            <person name="Reddy J."/>
            <person name="Elphinstone J."/>
            <person name="Swanson J."/>
            <person name="Yao J."/>
            <person name="Mulholland V."/>
            <person name="Liu L."/>
            <person name="Farmerie W."/>
            <person name="Patnaikuni M."/>
            <person name="Balogh B."/>
            <person name="Norman D."/>
            <person name="Alvarez A."/>
            <person name="Castillo J.A."/>
            <person name="Jones J."/>
            <person name="Saddler G."/>
            <person name="Walunas T."/>
            <person name="Zhukov A."/>
            <person name="Mikhailova N."/>
        </authorList>
    </citation>
    <scope>NUCLEOTIDE SEQUENCE [LARGE SCALE GENOMIC DNA]</scope>
    <source>
        <strain evidence="2 3">UW551</strain>
    </source>
</reference>
<feature type="region of interest" description="Disordered" evidence="1">
    <location>
        <begin position="1"/>
        <end position="74"/>
    </location>
</feature>